<dbReference type="PANTHER" id="PTHR43874">
    <property type="entry name" value="TWO-COMPONENT RESPONSE REGULATOR"/>
    <property type="match status" value="1"/>
</dbReference>
<evidence type="ECO:0000256" key="3">
    <source>
        <dbReference type="ARBA" id="ARBA00023163"/>
    </source>
</evidence>
<name>A0A835KPB4_9POAL</name>
<protein>
    <recommendedName>
        <fullName evidence="7">Response regulatory domain-containing protein</fullName>
    </recommendedName>
</protein>
<comment type="caution">
    <text evidence="5">Lacks conserved residue(s) required for the propagation of feature annotation.</text>
</comment>
<evidence type="ECO:0000313" key="9">
    <source>
        <dbReference type="Proteomes" id="UP000636709"/>
    </source>
</evidence>
<evidence type="ECO:0000313" key="8">
    <source>
        <dbReference type="EMBL" id="KAF8765959.1"/>
    </source>
</evidence>
<dbReference type="OrthoDB" id="673669at2759"/>
<comment type="caution">
    <text evidence="8">The sequence shown here is derived from an EMBL/GenBank/DDBJ whole genome shotgun (WGS) entry which is preliminary data.</text>
</comment>
<dbReference type="Gene3D" id="3.40.50.2300">
    <property type="match status" value="1"/>
</dbReference>
<dbReference type="SUPFAM" id="SSF46689">
    <property type="entry name" value="Homeodomain-like"/>
    <property type="match status" value="1"/>
</dbReference>
<proteinExistence type="predicted"/>
<organism evidence="8 9">
    <name type="scientific">Digitaria exilis</name>
    <dbReference type="NCBI Taxonomy" id="1010633"/>
    <lineage>
        <taxon>Eukaryota</taxon>
        <taxon>Viridiplantae</taxon>
        <taxon>Streptophyta</taxon>
        <taxon>Embryophyta</taxon>
        <taxon>Tracheophyta</taxon>
        <taxon>Spermatophyta</taxon>
        <taxon>Magnoliopsida</taxon>
        <taxon>Liliopsida</taxon>
        <taxon>Poales</taxon>
        <taxon>Poaceae</taxon>
        <taxon>PACMAD clade</taxon>
        <taxon>Panicoideae</taxon>
        <taxon>Panicodae</taxon>
        <taxon>Paniceae</taxon>
        <taxon>Anthephorinae</taxon>
        <taxon>Digitaria</taxon>
    </lineage>
</organism>
<dbReference type="AlphaFoldDB" id="A0A835KPB4"/>
<accession>A0A835KPB4</accession>
<dbReference type="GO" id="GO:0003677">
    <property type="term" value="F:DNA binding"/>
    <property type="evidence" value="ECO:0007669"/>
    <property type="project" value="InterPro"/>
</dbReference>
<gene>
    <name evidence="8" type="ORF">HU200_007997</name>
</gene>
<dbReference type="SMART" id="SM00448">
    <property type="entry name" value="REC"/>
    <property type="match status" value="1"/>
</dbReference>
<dbReference type="InterPro" id="IPR006447">
    <property type="entry name" value="Myb_dom_plants"/>
</dbReference>
<dbReference type="InterPro" id="IPR001789">
    <property type="entry name" value="Sig_transdc_resp-reg_receiver"/>
</dbReference>
<evidence type="ECO:0000259" key="7">
    <source>
        <dbReference type="PROSITE" id="PS50110"/>
    </source>
</evidence>
<dbReference type="InterPro" id="IPR045279">
    <property type="entry name" value="ARR-like"/>
</dbReference>
<feature type="region of interest" description="Disordered" evidence="6">
    <location>
        <begin position="218"/>
        <end position="239"/>
    </location>
</feature>
<dbReference type="Proteomes" id="UP000636709">
    <property type="component" value="Unassembled WGS sequence"/>
</dbReference>
<dbReference type="NCBIfam" id="TIGR01557">
    <property type="entry name" value="myb_SHAQKYF"/>
    <property type="match status" value="1"/>
</dbReference>
<reference evidence="8" key="1">
    <citation type="submission" date="2020-07" db="EMBL/GenBank/DDBJ databases">
        <title>Genome sequence and genetic diversity analysis of an under-domesticated orphan crop, white fonio (Digitaria exilis).</title>
        <authorList>
            <person name="Bennetzen J.L."/>
            <person name="Chen S."/>
            <person name="Ma X."/>
            <person name="Wang X."/>
            <person name="Yssel A.E.J."/>
            <person name="Chaluvadi S.R."/>
            <person name="Johnson M."/>
            <person name="Gangashetty P."/>
            <person name="Hamidou F."/>
            <person name="Sanogo M.D."/>
            <person name="Zwaenepoel A."/>
            <person name="Wallace J."/>
            <person name="Van De Peer Y."/>
            <person name="Van Deynze A."/>
        </authorList>
    </citation>
    <scope>NUCLEOTIDE SEQUENCE</scope>
    <source>
        <tissue evidence="8">Leaves</tissue>
    </source>
</reference>
<dbReference type="GO" id="GO:0000160">
    <property type="term" value="P:phosphorelay signal transduction system"/>
    <property type="evidence" value="ECO:0007669"/>
    <property type="project" value="UniProtKB-KW"/>
</dbReference>
<keyword evidence="9" id="KW-1185">Reference proteome</keyword>
<feature type="domain" description="Response regulatory" evidence="7">
    <location>
        <begin position="14"/>
        <end position="130"/>
    </location>
</feature>
<dbReference type="PANTHER" id="PTHR43874:SF92">
    <property type="entry name" value="TWO-COMPONENT RESPONSE REGULATOR ORR28"/>
    <property type="match status" value="1"/>
</dbReference>
<dbReference type="Pfam" id="PF00072">
    <property type="entry name" value="Response_reg"/>
    <property type="match status" value="1"/>
</dbReference>
<dbReference type="InterPro" id="IPR009057">
    <property type="entry name" value="Homeodomain-like_sf"/>
</dbReference>
<dbReference type="GO" id="GO:0009736">
    <property type="term" value="P:cytokinin-activated signaling pathway"/>
    <property type="evidence" value="ECO:0007669"/>
    <property type="project" value="InterPro"/>
</dbReference>
<evidence type="ECO:0000256" key="6">
    <source>
        <dbReference type="SAM" id="MobiDB-lite"/>
    </source>
</evidence>
<dbReference type="InterPro" id="IPR011006">
    <property type="entry name" value="CheY-like_superfamily"/>
</dbReference>
<keyword evidence="1" id="KW-0902">Two-component regulatory system</keyword>
<dbReference type="SUPFAM" id="SSF52172">
    <property type="entry name" value="CheY-like"/>
    <property type="match status" value="1"/>
</dbReference>
<sequence>MGGRKKLCPTNGFSVIVVDEDKHHANSARSMLCALNYHATAYTSPIEALEFLEGHAQVVDLALVAVDMELMHGFQFLDIVREDHKNVQVIMMSEETTMDIMKRCVELGACFLVKKPIDSHTIHNMWQHLDIKNSRMDNIKNLLQGNGEAGNKSYIKKNNKTKKAYICWNEYLQRKFQCALEILGEGASPRNIEILMNMEGVNRKHIASHLQCVNRISASKSPKSHQEGPSTSINSPDIQQEEIRVDDMSHALRRGLSDNNVCAAMRRSIQFGTMYDESQYFSSSDDEATEDVVYTMEDGSAQDDGTSASSVFNAQVCDAETFSADSSNKVLNNNSSGGNDHHGDKPSKVLKLVDYSDSEDDEI</sequence>
<evidence type="ECO:0000256" key="2">
    <source>
        <dbReference type="ARBA" id="ARBA00023015"/>
    </source>
</evidence>
<dbReference type="EMBL" id="JACEFO010000524">
    <property type="protein sequence ID" value="KAF8765959.1"/>
    <property type="molecule type" value="Genomic_DNA"/>
</dbReference>
<dbReference type="PROSITE" id="PS50110">
    <property type="entry name" value="RESPONSE_REGULATORY"/>
    <property type="match status" value="1"/>
</dbReference>
<evidence type="ECO:0000256" key="5">
    <source>
        <dbReference type="PROSITE-ProRule" id="PRU00169"/>
    </source>
</evidence>
<keyword evidence="3" id="KW-0804">Transcription</keyword>
<feature type="compositionally biased region" description="Polar residues" evidence="6">
    <location>
        <begin position="218"/>
        <end position="238"/>
    </location>
</feature>
<dbReference type="Gene3D" id="1.10.10.60">
    <property type="entry name" value="Homeodomain-like"/>
    <property type="match status" value="1"/>
</dbReference>
<evidence type="ECO:0000256" key="4">
    <source>
        <dbReference type="ARBA" id="ARBA00023242"/>
    </source>
</evidence>
<keyword evidence="2" id="KW-0805">Transcription regulation</keyword>
<evidence type="ECO:0000256" key="1">
    <source>
        <dbReference type="ARBA" id="ARBA00023012"/>
    </source>
</evidence>
<keyword evidence="4" id="KW-0539">Nucleus</keyword>
<feature type="region of interest" description="Disordered" evidence="6">
    <location>
        <begin position="325"/>
        <end position="363"/>
    </location>
</feature>